<accession>A0ABX4NWQ6</accession>
<evidence type="ECO:0000313" key="1">
    <source>
        <dbReference type="EMBL" id="PJZ61125.1"/>
    </source>
</evidence>
<comment type="caution">
    <text evidence="1">The sequence shown here is derived from an EMBL/GenBank/DDBJ whole genome shotgun (WGS) entry which is preliminary data.</text>
</comment>
<reference evidence="1 2" key="1">
    <citation type="submission" date="2017-07" db="EMBL/GenBank/DDBJ databases">
        <title>Leptospira spp. isolated from tropical soils.</title>
        <authorList>
            <person name="Thibeaux R."/>
            <person name="Iraola G."/>
            <person name="Ferres I."/>
            <person name="Bierque E."/>
            <person name="Girault D."/>
            <person name="Soupe-Gilbert M.-E."/>
            <person name="Picardeau M."/>
            <person name="Goarant C."/>
        </authorList>
    </citation>
    <scope>NUCLEOTIDE SEQUENCE [LARGE SCALE GENOMIC DNA]</scope>
    <source>
        <strain evidence="1 2">FH2-B-D1</strain>
    </source>
</reference>
<protein>
    <submittedName>
        <fullName evidence="1">Uncharacterized protein</fullName>
    </submittedName>
</protein>
<organism evidence="1 2">
    <name type="scientific">Leptospira adleri</name>
    <dbReference type="NCBI Taxonomy" id="2023186"/>
    <lineage>
        <taxon>Bacteria</taxon>
        <taxon>Pseudomonadati</taxon>
        <taxon>Spirochaetota</taxon>
        <taxon>Spirochaetia</taxon>
        <taxon>Leptospirales</taxon>
        <taxon>Leptospiraceae</taxon>
        <taxon>Leptospira</taxon>
    </lineage>
</organism>
<name>A0ABX4NWQ6_9LEPT</name>
<evidence type="ECO:0000313" key="2">
    <source>
        <dbReference type="Proteomes" id="UP000232149"/>
    </source>
</evidence>
<dbReference type="Proteomes" id="UP000232149">
    <property type="component" value="Unassembled WGS sequence"/>
</dbReference>
<dbReference type="EMBL" id="NPDU01000039">
    <property type="protein sequence ID" value="PJZ61125.1"/>
    <property type="molecule type" value="Genomic_DNA"/>
</dbReference>
<gene>
    <name evidence="1" type="ORF">CH376_14810</name>
</gene>
<sequence length="73" mass="8458">MICESGLGHKNLTKIEFEGNNAQERKNKIHFVNSKIFERFFILLCYLEVSLARKFLAKNFASLPCGSEFILLF</sequence>
<keyword evidence="2" id="KW-1185">Reference proteome</keyword>
<proteinExistence type="predicted"/>